<dbReference type="EMBL" id="CP036434">
    <property type="protein sequence ID" value="QDV06284.1"/>
    <property type="molecule type" value="Genomic_DNA"/>
</dbReference>
<evidence type="ECO:0000313" key="3">
    <source>
        <dbReference type="Proteomes" id="UP000320390"/>
    </source>
</evidence>
<proteinExistence type="predicted"/>
<dbReference type="InterPro" id="IPR029058">
    <property type="entry name" value="AB_hydrolase_fold"/>
</dbReference>
<dbReference type="PANTHER" id="PTHR11614">
    <property type="entry name" value="PHOSPHOLIPASE-RELATED"/>
    <property type="match status" value="1"/>
</dbReference>
<evidence type="ECO:0000259" key="1">
    <source>
        <dbReference type="Pfam" id="PF12146"/>
    </source>
</evidence>
<protein>
    <submittedName>
        <fullName evidence="2">Alpha/beta hydrolase family protein</fullName>
    </submittedName>
</protein>
<reference evidence="2 3" key="1">
    <citation type="submission" date="2019-02" db="EMBL/GenBank/DDBJ databases">
        <title>Deep-cultivation of Planctomycetes and their phenomic and genomic characterization uncovers novel biology.</title>
        <authorList>
            <person name="Wiegand S."/>
            <person name="Jogler M."/>
            <person name="Boedeker C."/>
            <person name="Pinto D."/>
            <person name="Vollmers J."/>
            <person name="Rivas-Marin E."/>
            <person name="Kohn T."/>
            <person name="Peeters S.H."/>
            <person name="Heuer A."/>
            <person name="Rast P."/>
            <person name="Oberbeckmann S."/>
            <person name="Bunk B."/>
            <person name="Jeske O."/>
            <person name="Meyerdierks A."/>
            <person name="Storesund J.E."/>
            <person name="Kallscheuer N."/>
            <person name="Luecker S."/>
            <person name="Lage O.M."/>
            <person name="Pohl T."/>
            <person name="Merkel B.J."/>
            <person name="Hornburger P."/>
            <person name="Mueller R.-W."/>
            <person name="Bruemmer F."/>
            <person name="Labrenz M."/>
            <person name="Spormann A.M."/>
            <person name="Op den Camp H."/>
            <person name="Overmann J."/>
            <person name="Amann R."/>
            <person name="Jetten M.S.M."/>
            <person name="Mascher T."/>
            <person name="Medema M.H."/>
            <person name="Devos D.P."/>
            <person name="Kaster A.-K."/>
            <person name="Ovreas L."/>
            <person name="Rohde M."/>
            <person name="Galperin M.Y."/>
            <person name="Jogler C."/>
        </authorList>
    </citation>
    <scope>NUCLEOTIDE SEQUENCE [LARGE SCALE GENOMIC DNA]</scope>
    <source>
        <strain evidence="2 3">Poly30</strain>
    </source>
</reference>
<dbReference type="OrthoDB" id="9806902at2"/>
<gene>
    <name evidence="2" type="ORF">Poly30_17930</name>
</gene>
<dbReference type="InterPro" id="IPR000073">
    <property type="entry name" value="AB_hydrolase_1"/>
</dbReference>
<dbReference type="RefSeq" id="WP_145196331.1">
    <property type="nucleotide sequence ID" value="NZ_CP036434.1"/>
</dbReference>
<dbReference type="Pfam" id="PF12146">
    <property type="entry name" value="Hydrolase_4"/>
    <property type="match status" value="1"/>
</dbReference>
<name>A0A518EQB5_9BACT</name>
<dbReference type="InterPro" id="IPR022742">
    <property type="entry name" value="Hydrolase_4"/>
</dbReference>
<dbReference type="InterPro" id="IPR051044">
    <property type="entry name" value="MAG_DAG_Lipase"/>
</dbReference>
<dbReference type="PRINTS" id="PR00111">
    <property type="entry name" value="ABHYDROLASE"/>
</dbReference>
<evidence type="ECO:0000313" key="2">
    <source>
        <dbReference type="EMBL" id="QDV06284.1"/>
    </source>
</evidence>
<dbReference type="GO" id="GO:0016787">
    <property type="term" value="F:hydrolase activity"/>
    <property type="evidence" value="ECO:0007669"/>
    <property type="project" value="UniProtKB-KW"/>
</dbReference>
<sequence length="295" mass="31392">MAIEDDFFLTNLELRDSTETGEVAEGLSHSSMKGMFLLTVLELAARGEPKGAVTVIHDAGDTGDRYKSLASDLAEAGWAVALPDLRGHGLTEGTRGHSNGLREVCRDIQEIQDHLAYRMPHEPKVLVGIGLGANYAATYAVDHPGVLAGLVLIAPLWKPAFVRPAAPKGFSKFFKKIGPDSVGSTGYTADALTSAAAQATAWSASELTHDQITLRAIDEAERSAREHLPKVSALNVPTLFLHGSEDSISDPGPTAAQSGSKVEVRILDGQRHHPVHDKKSAEVRAGIVSWLAGLL</sequence>
<keyword evidence="2" id="KW-0378">Hydrolase</keyword>
<organism evidence="2 3">
    <name type="scientific">Saltatorellus ferox</name>
    <dbReference type="NCBI Taxonomy" id="2528018"/>
    <lineage>
        <taxon>Bacteria</taxon>
        <taxon>Pseudomonadati</taxon>
        <taxon>Planctomycetota</taxon>
        <taxon>Planctomycetia</taxon>
        <taxon>Planctomycetia incertae sedis</taxon>
        <taxon>Saltatorellus</taxon>
    </lineage>
</organism>
<dbReference type="Proteomes" id="UP000320390">
    <property type="component" value="Chromosome"/>
</dbReference>
<accession>A0A518EQB5</accession>
<dbReference type="AlphaFoldDB" id="A0A518EQB5"/>
<dbReference type="Gene3D" id="3.40.50.1820">
    <property type="entry name" value="alpha/beta hydrolase"/>
    <property type="match status" value="1"/>
</dbReference>
<feature type="domain" description="Serine aminopeptidase S33" evidence="1">
    <location>
        <begin position="48"/>
        <end position="278"/>
    </location>
</feature>
<dbReference type="SUPFAM" id="SSF53474">
    <property type="entry name" value="alpha/beta-Hydrolases"/>
    <property type="match status" value="1"/>
</dbReference>
<keyword evidence="3" id="KW-1185">Reference proteome</keyword>